<name>A0ABX6B4D4_9ACTN</name>
<feature type="domain" description="Zinc finger DksA/TraR C4-type" evidence="6">
    <location>
        <begin position="86"/>
        <end position="120"/>
    </location>
</feature>
<dbReference type="GeneID" id="95538098"/>
<dbReference type="Pfam" id="PF01258">
    <property type="entry name" value="zf-dskA_traR"/>
    <property type="match status" value="1"/>
</dbReference>
<protein>
    <submittedName>
        <fullName evidence="7">TraR/DksA family transcriptional regulator</fullName>
    </submittedName>
</protein>
<dbReference type="PANTHER" id="PTHR33823:SF2">
    <property type="entry name" value="RNA POLYMERASE-BINDING TRANSCRIPTION FACTOR DKSA"/>
    <property type="match status" value="1"/>
</dbReference>
<dbReference type="EMBL" id="CP023697">
    <property type="protein sequence ID" value="QEV08755.1"/>
    <property type="molecule type" value="Genomic_DNA"/>
</dbReference>
<evidence type="ECO:0000256" key="1">
    <source>
        <dbReference type="ARBA" id="ARBA00022723"/>
    </source>
</evidence>
<organism evidence="7 8">
    <name type="scientific">Streptomyces prasinus</name>
    <dbReference type="NCBI Taxonomy" id="67345"/>
    <lineage>
        <taxon>Bacteria</taxon>
        <taxon>Bacillati</taxon>
        <taxon>Actinomycetota</taxon>
        <taxon>Actinomycetes</taxon>
        <taxon>Kitasatosporales</taxon>
        <taxon>Streptomycetaceae</taxon>
        <taxon>Streptomyces</taxon>
    </lineage>
</organism>
<keyword evidence="8" id="KW-1185">Reference proteome</keyword>
<sequence>MNDEHAAGPPSDRQRLHDDLTARIETLRRRKDSAEAEIAALWADCALDAVDAGSTRTAVAEARVRADETRGQLEQALAARRRLDDGTFGSCVSCGAPIDRERMLAVPHTELCVSCRRDHESRRAPARAAPPGR</sequence>
<accession>A0ABX6B4D4</accession>
<dbReference type="PROSITE" id="PS51128">
    <property type="entry name" value="ZF_DKSA_2"/>
    <property type="match status" value="1"/>
</dbReference>
<keyword evidence="1" id="KW-0479">Metal-binding</keyword>
<dbReference type="InterPro" id="IPR000962">
    <property type="entry name" value="Znf_DskA_TraR"/>
</dbReference>
<evidence type="ECO:0000256" key="3">
    <source>
        <dbReference type="ARBA" id="ARBA00022833"/>
    </source>
</evidence>
<dbReference type="Proteomes" id="UP000326041">
    <property type="component" value="Chromosome"/>
</dbReference>
<evidence type="ECO:0000259" key="6">
    <source>
        <dbReference type="Pfam" id="PF01258"/>
    </source>
</evidence>
<dbReference type="Gene3D" id="1.20.120.910">
    <property type="entry name" value="DksA, coiled-coil domain"/>
    <property type="match status" value="1"/>
</dbReference>
<dbReference type="SUPFAM" id="SSF57716">
    <property type="entry name" value="Glucocorticoid receptor-like (DNA-binding domain)"/>
    <property type="match status" value="1"/>
</dbReference>
<evidence type="ECO:0000313" key="8">
    <source>
        <dbReference type="Proteomes" id="UP000326041"/>
    </source>
</evidence>
<evidence type="ECO:0000256" key="5">
    <source>
        <dbReference type="SAM" id="Coils"/>
    </source>
</evidence>
<dbReference type="RefSeq" id="WP_055608094.1">
    <property type="nucleotide sequence ID" value="NZ_CP023697.1"/>
</dbReference>
<evidence type="ECO:0000313" key="7">
    <source>
        <dbReference type="EMBL" id="QEV08755.1"/>
    </source>
</evidence>
<reference evidence="7 8" key="1">
    <citation type="submission" date="2017-09" db="EMBL/GenBank/DDBJ databases">
        <authorList>
            <person name="Lee N."/>
            <person name="Cho B.-K."/>
        </authorList>
    </citation>
    <scope>NUCLEOTIDE SEQUENCE [LARGE SCALE GENOMIC DNA]</scope>
    <source>
        <strain evidence="7 8">ATCC 13879</strain>
    </source>
</reference>
<evidence type="ECO:0000256" key="4">
    <source>
        <dbReference type="PROSITE-ProRule" id="PRU00510"/>
    </source>
</evidence>
<gene>
    <name evidence="7" type="ORF">CP972_26765</name>
</gene>
<keyword evidence="3" id="KW-0862">Zinc</keyword>
<keyword evidence="2" id="KW-0863">Zinc-finger</keyword>
<keyword evidence="5" id="KW-0175">Coiled coil</keyword>
<dbReference type="PANTHER" id="PTHR33823">
    <property type="entry name" value="RNA POLYMERASE-BINDING TRANSCRIPTION FACTOR DKSA-RELATED"/>
    <property type="match status" value="1"/>
</dbReference>
<evidence type="ECO:0000256" key="2">
    <source>
        <dbReference type="ARBA" id="ARBA00022771"/>
    </source>
</evidence>
<feature type="coiled-coil region" evidence="5">
    <location>
        <begin position="17"/>
        <end position="79"/>
    </location>
</feature>
<feature type="zinc finger region" description="dksA C4-type" evidence="4">
    <location>
        <begin position="91"/>
        <end position="115"/>
    </location>
</feature>
<proteinExistence type="predicted"/>